<evidence type="ECO:0000313" key="15">
    <source>
        <dbReference type="EMBL" id="KAG8546399.1"/>
    </source>
</evidence>
<keyword evidence="7" id="KW-0492">Microsome</keyword>
<keyword evidence="14" id="KW-0812">Transmembrane</keyword>
<dbReference type="FunFam" id="1.10.630.10:FF:000010">
    <property type="entry name" value="cytochrome P450 2W1 isoform X2"/>
    <property type="match status" value="1"/>
</dbReference>
<dbReference type="PANTHER" id="PTHR24300">
    <property type="entry name" value="CYTOCHROME P450 508A4-RELATED"/>
    <property type="match status" value="1"/>
</dbReference>
<dbReference type="GO" id="GO:0020037">
    <property type="term" value="F:heme binding"/>
    <property type="evidence" value="ECO:0007669"/>
    <property type="project" value="InterPro"/>
</dbReference>
<dbReference type="InterPro" id="IPR036396">
    <property type="entry name" value="Cyt_P450_sf"/>
</dbReference>
<dbReference type="InterPro" id="IPR001128">
    <property type="entry name" value="Cyt_P450"/>
</dbReference>
<evidence type="ECO:0000256" key="11">
    <source>
        <dbReference type="ARBA" id="ARBA00023136"/>
    </source>
</evidence>
<dbReference type="GO" id="GO:0006082">
    <property type="term" value="P:organic acid metabolic process"/>
    <property type="evidence" value="ECO:0007669"/>
    <property type="project" value="TreeGrafter"/>
</dbReference>
<keyword evidence="16" id="KW-1185">Reference proteome</keyword>
<dbReference type="InterPro" id="IPR050182">
    <property type="entry name" value="Cytochrome_P450_fam2"/>
</dbReference>
<dbReference type="PROSITE" id="PS00086">
    <property type="entry name" value="CYTOCHROME_P450"/>
    <property type="match status" value="1"/>
</dbReference>
<comment type="similarity">
    <text evidence="3 13">Belongs to the cytochrome P450 family.</text>
</comment>
<evidence type="ECO:0000256" key="2">
    <source>
        <dbReference type="ARBA" id="ARBA00004524"/>
    </source>
</evidence>
<dbReference type="GO" id="GO:0006805">
    <property type="term" value="P:xenobiotic metabolic process"/>
    <property type="evidence" value="ECO:0007669"/>
    <property type="project" value="TreeGrafter"/>
</dbReference>
<keyword evidence="4 12" id="KW-0349">Heme</keyword>
<evidence type="ECO:0000256" key="7">
    <source>
        <dbReference type="ARBA" id="ARBA00022848"/>
    </source>
</evidence>
<dbReference type="Proteomes" id="UP000824782">
    <property type="component" value="Unassembled WGS sequence"/>
</dbReference>
<keyword evidence="14" id="KW-1133">Transmembrane helix</keyword>
<evidence type="ECO:0000256" key="13">
    <source>
        <dbReference type="RuleBase" id="RU000461"/>
    </source>
</evidence>
<comment type="cofactor">
    <cofactor evidence="1 12">
        <name>heme</name>
        <dbReference type="ChEBI" id="CHEBI:30413"/>
    </cofactor>
</comment>
<evidence type="ECO:0008006" key="17">
    <source>
        <dbReference type="Google" id="ProtNLM"/>
    </source>
</evidence>
<evidence type="ECO:0000256" key="6">
    <source>
        <dbReference type="ARBA" id="ARBA00022824"/>
    </source>
</evidence>
<dbReference type="InterPro" id="IPR017972">
    <property type="entry name" value="Cyt_P450_CS"/>
</dbReference>
<keyword evidence="9 12" id="KW-0408">Iron</keyword>
<dbReference type="GO" id="GO:0005737">
    <property type="term" value="C:cytoplasm"/>
    <property type="evidence" value="ECO:0007669"/>
    <property type="project" value="TreeGrafter"/>
</dbReference>
<evidence type="ECO:0000256" key="12">
    <source>
        <dbReference type="PIRSR" id="PIRSR602401-1"/>
    </source>
</evidence>
<dbReference type="PRINTS" id="PR00385">
    <property type="entry name" value="P450"/>
</dbReference>
<keyword evidence="5 12" id="KW-0479">Metal-binding</keyword>
<evidence type="ECO:0000256" key="1">
    <source>
        <dbReference type="ARBA" id="ARBA00001971"/>
    </source>
</evidence>
<evidence type="ECO:0000256" key="9">
    <source>
        <dbReference type="ARBA" id="ARBA00023004"/>
    </source>
</evidence>
<dbReference type="PANTHER" id="PTHR24300:SF291">
    <property type="entry name" value="CYTOCHROME P450 2W1"/>
    <property type="match status" value="1"/>
</dbReference>
<feature type="transmembrane region" description="Helical" evidence="14">
    <location>
        <begin position="6"/>
        <end position="23"/>
    </location>
</feature>
<dbReference type="Gene3D" id="1.10.630.10">
    <property type="entry name" value="Cytochrome P450"/>
    <property type="match status" value="1"/>
</dbReference>
<organism evidence="15 16">
    <name type="scientific">Engystomops pustulosus</name>
    <name type="common">Tungara frog</name>
    <name type="synonym">Physalaemus pustulosus</name>
    <dbReference type="NCBI Taxonomy" id="76066"/>
    <lineage>
        <taxon>Eukaryota</taxon>
        <taxon>Metazoa</taxon>
        <taxon>Chordata</taxon>
        <taxon>Craniata</taxon>
        <taxon>Vertebrata</taxon>
        <taxon>Euteleostomi</taxon>
        <taxon>Amphibia</taxon>
        <taxon>Batrachia</taxon>
        <taxon>Anura</taxon>
        <taxon>Neobatrachia</taxon>
        <taxon>Hyloidea</taxon>
        <taxon>Leptodactylidae</taxon>
        <taxon>Leiuperinae</taxon>
        <taxon>Engystomops</taxon>
    </lineage>
</organism>
<protein>
    <recommendedName>
        <fullName evidence="17">Cytochrome P450</fullName>
    </recommendedName>
</protein>
<evidence type="ECO:0000313" key="16">
    <source>
        <dbReference type="Proteomes" id="UP000824782"/>
    </source>
</evidence>
<dbReference type="SUPFAM" id="SSF48264">
    <property type="entry name" value="Cytochrome P450"/>
    <property type="match status" value="1"/>
</dbReference>
<dbReference type="Pfam" id="PF00067">
    <property type="entry name" value="p450"/>
    <property type="match status" value="1"/>
</dbReference>
<keyword evidence="10 13" id="KW-0503">Monooxygenase</keyword>
<reference evidence="15" key="1">
    <citation type="thesis" date="2020" institute="ProQuest LLC" country="789 East Eisenhower Parkway, Ann Arbor, MI, USA">
        <title>Comparative Genomics and Chromosome Evolution.</title>
        <authorList>
            <person name="Mudd A.B."/>
        </authorList>
    </citation>
    <scope>NUCLEOTIDE SEQUENCE</scope>
    <source>
        <strain evidence="15">237g6f4</strain>
        <tissue evidence="15">Blood</tissue>
    </source>
</reference>
<evidence type="ECO:0000256" key="5">
    <source>
        <dbReference type="ARBA" id="ARBA00022723"/>
    </source>
</evidence>
<comment type="subcellular location">
    <subcellularLocation>
        <location evidence="2">Microsome membrane</location>
    </subcellularLocation>
</comment>
<gene>
    <name evidence="15" type="ORF">GDO81_018993</name>
</gene>
<evidence type="ECO:0000256" key="14">
    <source>
        <dbReference type="SAM" id="Phobius"/>
    </source>
</evidence>
<evidence type="ECO:0000256" key="10">
    <source>
        <dbReference type="ARBA" id="ARBA00023033"/>
    </source>
</evidence>
<evidence type="ECO:0000256" key="8">
    <source>
        <dbReference type="ARBA" id="ARBA00023002"/>
    </source>
</evidence>
<dbReference type="AlphaFoldDB" id="A0AAV6ZA43"/>
<dbReference type="GO" id="GO:0005506">
    <property type="term" value="F:iron ion binding"/>
    <property type="evidence" value="ECO:0007669"/>
    <property type="project" value="InterPro"/>
</dbReference>
<keyword evidence="6" id="KW-0256">Endoplasmic reticulum</keyword>
<evidence type="ECO:0000256" key="3">
    <source>
        <dbReference type="ARBA" id="ARBA00010617"/>
    </source>
</evidence>
<comment type="caution">
    <text evidence="15">The sequence shown here is derived from an EMBL/GenBank/DDBJ whole genome shotgun (WGS) entry which is preliminary data.</text>
</comment>
<proteinExistence type="inferred from homology"/>
<dbReference type="GO" id="GO:0046222">
    <property type="term" value="P:aflatoxin metabolic process"/>
    <property type="evidence" value="ECO:0007669"/>
    <property type="project" value="UniProtKB-ARBA"/>
</dbReference>
<keyword evidence="11 14" id="KW-0472">Membrane</keyword>
<dbReference type="EMBL" id="WNYA01001094">
    <property type="protein sequence ID" value="KAG8546399.1"/>
    <property type="molecule type" value="Genomic_DNA"/>
</dbReference>
<sequence length="495" mass="56685">MASESVTLFLLGTVIMMIMKILISFTKRKNYHFPPGPTPLPIIGNLHILDVDRQDLTFMELANKYGPFFTFHFGSTKAVVLVGYEANREALVSANYDFGNRAALPIADDFQMNHGVFFSNGELWKGTRRFTLSILRDLGMGKKPIESRIIEELQYLNAAIQSHNGKPFDKKVLYLGPPNITFGMLFGRRFDYDNPTFQKMITIMDDIVVNTGTPGAKYYSVFPILKCFLKEPGLVMHRINQLNEILKVLFKEAQEVKCADSFRTYAEAFLQKHERETVTDEKTKIFTEKNLLASAFDLMLGGTETTSTTIQWGILLMMKYPDIQRKVQNEIENVIGFERPPRWDDQKVLPYCLAVVHEVQRFANILQYLPHSTPTDIHFRGYTIPKGTTVIPLFSSVLNDETQWETPKRFNPNHFLDAEGNFLKNDAFYAFSKGRRVCAGESLARMEVFIFFIGLLQKFTFTSPPGVSREDLDLTPEVVFTMRTKSYKVCAIPRQ</sequence>
<evidence type="ECO:0000256" key="4">
    <source>
        <dbReference type="ARBA" id="ARBA00022617"/>
    </source>
</evidence>
<dbReference type="InterPro" id="IPR002401">
    <property type="entry name" value="Cyt_P450_E_grp-I"/>
</dbReference>
<feature type="binding site" description="axial binding residue" evidence="12">
    <location>
        <position position="438"/>
    </location>
    <ligand>
        <name>heme</name>
        <dbReference type="ChEBI" id="CHEBI:30413"/>
    </ligand>
    <ligandPart>
        <name>Fe</name>
        <dbReference type="ChEBI" id="CHEBI:18248"/>
    </ligandPart>
</feature>
<accession>A0AAV6ZA43</accession>
<name>A0AAV6ZA43_ENGPU</name>
<dbReference type="PRINTS" id="PR00463">
    <property type="entry name" value="EP450I"/>
</dbReference>
<dbReference type="GO" id="GO:0016712">
    <property type="term" value="F:oxidoreductase activity, acting on paired donors, with incorporation or reduction of molecular oxygen, reduced flavin or flavoprotein as one donor, and incorporation of one atom of oxygen"/>
    <property type="evidence" value="ECO:0007669"/>
    <property type="project" value="TreeGrafter"/>
</dbReference>
<keyword evidence="8 13" id="KW-0560">Oxidoreductase</keyword>